<dbReference type="Proteomes" id="UP000769157">
    <property type="component" value="Unassembled WGS sequence"/>
</dbReference>
<organism evidence="1 2">
    <name type="scientific">Ogataea philodendri</name>
    <dbReference type="NCBI Taxonomy" id="1378263"/>
    <lineage>
        <taxon>Eukaryota</taxon>
        <taxon>Fungi</taxon>
        <taxon>Dikarya</taxon>
        <taxon>Ascomycota</taxon>
        <taxon>Saccharomycotina</taxon>
        <taxon>Pichiomycetes</taxon>
        <taxon>Pichiales</taxon>
        <taxon>Pichiaceae</taxon>
        <taxon>Ogataea</taxon>
    </lineage>
</organism>
<name>A0A9P8SZA6_9ASCO</name>
<gene>
    <name evidence="1" type="ORF">OGAPHI_007114</name>
</gene>
<evidence type="ECO:0000313" key="2">
    <source>
        <dbReference type="Proteomes" id="UP000769157"/>
    </source>
</evidence>
<accession>A0A9P8SZA6</accession>
<reference evidence="1" key="1">
    <citation type="journal article" date="2021" name="Open Biol.">
        <title>Shared evolutionary footprints suggest mitochondrial oxidative damage underlies multiple complex I losses in fungi.</title>
        <authorList>
            <person name="Schikora-Tamarit M.A."/>
            <person name="Marcet-Houben M."/>
            <person name="Nosek J."/>
            <person name="Gabaldon T."/>
        </authorList>
    </citation>
    <scope>NUCLEOTIDE SEQUENCE</scope>
    <source>
        <strain evidence="1">CBS6075</strain>
    </source>
</reference>
<dbReference type="AlphaFoldDB" id="A0A9P8SZA6"/>
<dbReference type="GeneID" id="70239078"/>
<evidence type="ECO:0000313" key="1">
    <source>
        <dbReference type="EMBL" id="KAH3660528.1"/>
    </source>
</evidence>
<comment type="caution">
    <text evidence="1">The sequence shown here is derived from an EMBL/GenBank/DDBJ whole genome shotgun (WGS) entry which is preliminary data.</text>
</comment>
<proteinExistence type="predicted"/>
<protein>
    <submittedName>
        <fullName evidence="1">Uncharacterized protein</fullName>
    </submittedName>
</protein>
<reference evidence="1" key="2">
    <citation type="submission" date="2021-01" db="EMBL/GenBank/DDBJ databases">
        <authorList>
            <person name="Schikora-Tamarit M.A."/>
        </authorList>
    </citation>
    <scope>NUCLEOTIDE SEQUENCE</scope>
    <source>
        <strain evidence="1">CBS6075</strain>
    </source>
</reference>
<keyword evidence="2" id="KW-1185">Reference proteome</keyword>
<sequence>MIRNQRRLLVDPLLGSLDPVLRQTVQLQTVQSASDTVEKHVCPINNLFKRLNLDLEIVLWLPEQLELWRNQIQHLHLGILHPHCKVLETEVVDLVTVEIVHTGGSLYLHSTTPERKLQILSKGVLPGIVAQWKHSSRVLTYLAKTPCHDHVFASL</sequence>
<dbReference type="RefSeq" id="XP_046058231.1">
    <property type="nucleotide sequence ID" value="XM_046208475.1"/>
</dbReference>
<dbReference type="EMBL" id="JAEUBE010000504">
    <property type="protein sequence ID" value="KAH3660528.1"/>
    <property type="molecule type" value="Genomic_DNA"/>
</dbReference>